<feature type="domain" description="Aminoglycoside phosphotransferase" evidence="1">
    <location>
        <begin position="29"/>
        <end position="255"/>
    </location>
</feature>
<accession>A0ABU8DRZ7</accession>
<dbReference type="EC" id="2.7.-.-" evidence="2"/>
<evidence type="ECO:0000313" key="3">
    <source>
        <dbReference type="Proteomes" id="UP001361570"/>
    </source>
</evidence>
<dbReference type="InterPro" id="IPR011009">
    <property type="entry name" value="Kinase-like_dom_sf"/>
</dbReference>
<keyword evidence="3" id="KW-1185">Reference proteome</keyword>
<dbReference type="RefSeq" id="WP_336403755.1">
    <property type="nucleotide sequence ID" value="NZ_JBAPLU010000006.1"/>
</dbReference>
<dbReference type="InterPro" id="IPR051678">
    <property type="entry name" value="AGP_Transferase"/>
</dbReference>
<dbReference type="InterPro" id="IPR002575">
    <property type="entry name" value="Aminoglycoside_PTrfase"/>
</dbReference>
<organism evidence="2 3">
    <name type="scientific">Klenkia sesuvii</name>
    <dbReference type="NCBI Taxonomy" id="3103137"/>
    <lineage>
        <taxon>Bacteria</taxon>
        <taxon>Bacillati</taxon>
        <taxon>Actinomycetota</taxon>
        <taxon>Actinomycetes</taxon>
        <taxon>Geodermatophilales</taxon>
        <taxon>Geodermatophilaceae</taxon>
        <taxon>Klenkia</taxon>
    </lineage>
</organism>
<dbReference type="Gene3D" id="3.30.200.20">
    <property type="entry name" value="Phosphorylase Kinase, domain 1"/>
    <property type="match status" value="1"/>
</dbReference>
<dbReference type="EMBL" id="JBAPLU010000006">
    <property type="protein sequence ID" value="MEI4271617.1"/>
    <property type="molecule type" value="Genomic_DNA"/>
</dbReference>
<dbReference type="Proteomes" id="UP001361570">
    <property type="component" value="Unassembled WGS sequence"/>
</dbReference>
<dbReference type="SUPFAM" id="SSF56112">
    <property type="entry name" value="Protein kinase-like (PK-like)"/>
    <property type="match status" value="1"/>
</dbReference>
<comment type="caution">
    <text evidence="2">The sequence shown here is derived from an EMBL/GenBank/DDBJ whole genome shotgun (WGS) entry which is preliminary data.</text>
</comment>
<protein>
    <submittedName>
        <fullName evidence="2">Aminoglycoside phosphotransferase family protein</fullName>
        <ecNumber evidence="2">2.7.-.-</ecNumber>
    </submittedName>
</protein>
<keyword evidence="2" id="KW-0808">Transferase</keyword>
<evidence type="ECO:0000313" key="2">
    <source>
        <dbReference type="EMBL" id="MEI4271617.1"/>
    </source>
</evidence>
<dbReference type="Gene3D" id="3.90.1200.10">
    <property type="match status" value="1"/>
</dbReference>
<proteinExistence type="predicted"/>
<gene>
    <name evidence="2" type="ORF">TEK04_07755</name>
</gene>
<sequence length="284" mass="30252">MEPTADVVRALVAEQFPRWTDRSVTPVARQGNDNRTFRLGADLVVRLPAVSEYAAAVEKEDRWLPVIGRHVSLAVPEVVATGGPGCGYPYPWSVRRWLPGDVPPAAGPVDDARVGADLGRFLHELHRAPAVGGPPAGAHSFGRGLHPSCYDDEVRVALARPGPVVDRDAGEAVWAEALATTWSGDPVWFHGDLAPGNVLVTGGRLSAVIDFGTCGVGDPACDLVIAWTWLGDAGRTAFRDAVDLDAGTWARARGWALWKALITEPGSPLRAEQQRALTLLLATA</sequence>
<evidence type="ECO:0000259" key="1">
    <source>
        <dbReference type="Pfam" id="PF01636"/>
    </source>
</evidence>
<dbReference type="PANTHER" id="PTHR21310:SF42">
    <property type="entry name" value="BIFUNCTIONAL AAC_APH"/>
    <property type="match status" value="1"/>
</dbReference>
<reference evidence="2 3" key="1">
    <citation type="submission" date="2024-03" db="EMBL/GenBank/DDBJ databases">
        <title>Draft genome sequence of Klenkia sp. LSe6-5.</title>
        <authorList>
            <person name="Duangmal K."/>
            <person name="Chantavorakit T."/>
        </authorList>
    </citation>
    <scope>NUCLEOTIDE SEQUENCE [LARGE SCALE GENOMIC DNA]</scope>
    <source>
        <strain evidence="2 3">LSe6-5</strain>
    </source>
</reference>
<dbReference type="CDD" id="cd05155">
    <property type="entry name" value="APH_ChoK_like_1"/>
    <property type="match status" value="1"/>
</dbReference>
<dbReference type="GO" id="GO:0016740">
    <property type="term" value="F:transferase activity"/>
    <property type="evidence" value="ECO:0007669"/>
    <property type="project" value="UniProtKB-KW"/>
</dbReference>
<name>A0ABU8DRZ7_9ACTN</name>
<dbReference type="Pfam" id="PF01636">
    <property type="entry name" value="APH"/>
    <property type="match status" value="1"/>
</dbReference>
<dbReference type="PANTHER" id="PTHR21310">
    <property type="entry name" value="AMINOGLYCOSIDE PHOSPHOTRANSFERASE-RELATED-RELATED"/>
    <property type="match status" value="1"/>
</dbReference>